<gene>
    <name evidence="1" type="ORF">g.7270</name>
</gene>
<dbReference type="InterPro" id="IPR004119">
    <property type="entry name" value="EcKL"/>
</dbReference>
<dbReference type="InterPro" id="IPR011009">
    <property type="entry name" value="Kinase-like_dom_sf"/>
</dbReference>
<evidence type="ECO:0008006" key="2">
    <source>
        <dbReference type="Google" id="ProtNLM"/>
    </source>
</evidence>
<accession>A0A1B6I1Q9</accession>
<dbReference type="PANTHER" id="PTHR11012:SF30">
    <property type="entry name" value="PROTEIN KINASE-LIKE DOMAIN-CONTAINING"/>
    <property type="match status" value="1"/>
</dbReference>
<dbReference type="EMBL" id="GECU01026872">
    <property type="protein sequence ID" value="JAS80834.1"/>
    <property type="molecule type" value="Transcribed_RNA"/>
</dbReference>
<dbReference type="PANTHER" id="PTHR11012">
    <property type="entry name" value="PROTEIN KINASE-LIKE DOMAIN-CONTAINING"/>
    <property type="match status" value="1"/>
</dbReference>
<sequence length="229" mass="26803">MLLGSFRCMAAYVEDKPGCEKYFNILKEVNENDLLYKIFDEVNQYHQPLQALTQNDPWCGNMMFKYDSNGKVTHIKIFDFQCVELTSPVKELITFLWVCANQEVRETKVKDLYNLYYESLNANLAELKYSKRMALEDFNSEIVAWSPLVLYCVCMNVPVCIADHEADINDYLTGDILKKPVKESPVFKLFQGTTFNKFYPLFLHQVDKIGVFDYLSERLEQEKLKMNNT</sequence>
<dbReference type="AlphaFoldDB" id="A0A1B6I1Q9"/>
<evidence type="ECO:0000313" key="1">
    <source>
        <dbReference type="EMBL" id="JAS80834.1"/>
    </source>
</evidence>
<proteinExistence type="predicted"/>
<dbReference type="Pfam" id="PF02958">
    <property type="entry name" value="EcKL"/>
    <property type="match status" value="1"/>
</dbReference>
<name>A0A1B6I1Q9_9HEMI</name>
<organism evidence="1">
    <name type="scientific">Homalodisca liturata</name>
    <dbReference type="NCBI Taxonomy" id="320908"/>
    <lineage>
        <taxon>Eukaryota</taxon>
        <taxon>Metazoa</taxon>
        <taxon>Ecdysozoa</taxon>
        <taxon>Arthropoda</taxon>
        <taxon>Hexapoda</taxon>
        <taxon>Insecta</taxon>
        <taxon>Pterygota</taxon>
        <taxon>Neoptera</taxon>
        <taxon>Paraneoptera</taxon>
        <taxon>Hemiptera</taxon>
        <taxon>Auchenorrhyncha</taxon>
        <taxon>Membracoidea</taxon>
        <taxon>Cicadellidae</taxon>
        <taxon>Cicadellinae</taxon>
        <taxon>Proconiini</taxon>
        <taxon>Homalodisca</taxon>
    </lineage>
</organism>
<reference evidence="1" key="1">
    <citation type="submission" date="2015-11" db="EMBL/GenBank/DDBJ databases">
        <title>De novo transcriptome assembly of four potential Pierce s Disease insect vectors from Arizona vineyards.</title>
        <authorList>
            <person name="Tassone E.E."/>
        </authorList>
    </citation>
    <scope>NUCLEOTIDE SEQUENCE</scope>
</reference>
<dbReference type="SUPFAM" id="SSF56112">
    <property type="entry name" value="Protein kinase-like (PK-like)"/>
    <property type="match status" value="1"/>
</dbReference>
<protein>
    <recommendedName>
        <fullName evidence="2">CHK kinase-like domain-containing protein</fullName>
    </recommendedName>
</protein>